<protein>
    <submittedName>
        <fullName evidence="1">Uncharacterized protein</fullName>
    </submittedName>
</protein>
<proteinExistence type="predicted"/>
<dbReference type="EMBL" id="JANPWB010000015">
    <property type="protein sequence ID" value="KAJ1089104.1"/>
    <property type="molecule type" value="Genomic_DNA"/>
</dbReference>
<evidence type="ECO:0000313" key="2">
    <source>
        <dbReference type="Proteomes" id="UP001066276"/>
    </source>
</evidence>
<dbReference type="PROSITE" id="PS51257">
    <property type="entry name" value="PROKAR_LIPOPROTEIN"/>
    <property type="match status" value="1"/>
</dbReference>
<name>A0AAV7LFF7_PLEWA</name>
<dbReference type="Proteomes" id="UP001066276">
    <property type="component" value="Chromosome 11"/>
</dbReference>
<dbReference type="AlphaFoldDB" id="A0AAV7LFF7"/>
<accession>A0AAV7LFF7</accession>
<gene>
    <name evidence="1" type="ORF">NDU88_002257</name>
</gene>
<keyword evidence="2" id="KW-1185">Reference proteome</keyword>
<evidence type="ECO:0000313" key="1">
    <source>
        <dbReference type="EMBL" id="KAJ1089104.1"/>
    </source>
</evidence>
<comment type="caution">
    <text evidence="1">The sequence shown here is derived from an EMBL/GenBank/DDBJ whole genome shotgun (WGS) entry which is preliminary data.</text>
</comment>
<sequence>MELPKRSAATGFASAVLACSPPKAKITIKEAVIMEPMMGCERTVKVRRKASALTSAHKGSDVHVGRGKGQMCAGQQEIGQCDTEKREAGISSGVDACCKTSSPAERGNRNKALGGARVLARTRQRKCSELTKRTVNKRGEDWETTCSSECTQQNKECLSKSGYNAQEGEAQRKGDEKELVYDRLLMDNDYAQEEEAQKIVADEGQWVSLVSPGRAQGRWVWAADQEASNTKVMQGYALSMKTDYRHAWEEFL</sequence>
<reference evidence="1" key="1">
    <citation type="journal article" date="2022" name="bioRxiv">
        <title>Sequencing and chromosome-scale assembly of the giantPleurodeles waltlgenome.</title>
        <authorList>
            <person name="Brown T."/>
            <person name="Elewa A."/>
            <person name="Iarovenko S."/>
            <person name="Subramanian E."/>
            <person name="Araus A.J."/>
            <person name="Petzold A."/>
            <person name="Susuki M."/>
            <person name="Suzuki K.-i.T."/>
            <person name="Hayashi T."/>
            <person name="Toyoda A."/>
            <person name="Oliveira C."/>
            <person name="Osipova E."/>
            <person name="Leigh N.D."/>
            <person name="Simon A."/>
            <person name="Yun M.H."/>
        </authorList>
    </citation>
    <scope>NUCLEOTIDE SEQUENCE</scope>
    <source>
        <strain evidence="1">20211129_DDA</strain>
        <tissue evidence="1">Liver</tissue>
    </source>
</reference>
<organism evidence="1 2">
    <name type="scientific">Pleurodeles waltl</name>
    <name type="common">Iberian ribbed newt</name>
    <dbReference type="NCBI Taxonomy" id="8319"/>
    <lineage>
        <taxon>Eukaryota</taxon>
        <taxon>Metazoa</taxon>
        <taxon>Chordata</taxon>
        <taxon>Craniata</taxon>
        <taxon>Vertebrata</taxon>
        <taxon>Euteleostomi</taxon>
        <taxon>Amphibia</taxon>
        <taxon>Batrachia</taxon>
        <taxon>Caudata</taxon>
        <taxon>Salamandroidea</taxon>
        <taxon>Salamandridae</taxon>
        <taxon>Pleurodelinae</taxon>
        <taxon>Pleurodeles</taxon>
    </lineage>
</organism>